<keyword evidence="2" id="KW-1133">Transmembrane helix</keyword>
<gene>
    <name evidence="3" type="ORF">E6C76_06975</name>
</gene>
<feature type="transmembrane region" description="Helical" evidence="2">
    <location>
        <begin position="292"/>
        <end position="311"/>
    </location>
</feature>
<feature type="transmembrane region" description="Helical" evidence="2">
    <location>
        <begin position="581"/>
        <end position="601"/>
    </location>
</feature>
<dbReference type="RefSeq" id="WP_136347508.1">
    <property type="nucleotide sequence ID" value="NZ_SSOC01000002.1"/>
</dbReference>
<dbReference type="InterPro" id="IPR014600">
    <property type="entry name" value="UCP035905_mem"/>
</dbReference>
<feature type="transmembrane region" description="Helical" evidence="2">
    <location>
        <begin position="868"/>
        <end position="887"/>
    </location>
</feature>
<feature type="transmembrane region" description="Helical" evidence="2">
    <location>
        <begin position="190"/>
        <end position="213"/>
    </location>
</feature>
<feature type="transmembrane region" description="Helical" evidence="2">
    <location>
        <begin position="219"/>
        <end position="237"/>
    </location>
</feature>
<feature type="transmembrane region" description="Helical" evidence="2">
    <location>
        <begin position="323"/>
        <end position="341"/>
    </location>
</feature>
<feature type="transmembrane region" description="Helical" evidence="2">
    <location>
        <begin position="380"/>
        <end position="401"/>
    </location>
</feature>
<feature type="transmembrane region" description="Helical" evidence="2">
    <location>
        <begin position="810"/>
        <end position="831"/>
    </location>
</feature>
<dbReference type="Proteomes" id="UP000308430">
    <property type="component" value="Unassembled WGS sequence"/>
</dbReference>
<sequence length="895" mass="94481">MAGLVLGILAGLFLIGFLGGLVGARIGRRGTDRELLERLEARLERLERNQTEYSAPPVPLPDVSRTPPAAPASSPTPETLEFDLDLPRQARDTGAAPEPDTAGAGTPSDYPPPTPLPAPALPAWLRDWLFGGNTVVRVGIVILFFGVAFLLRYAYEHVQVPVELRLTGVALGAVVLLVLGWRLREKRAGYALALQGGAVGLLYLTVFAAFRLYGLIPPAAAFALLVVVAASSGLLALAQNGRSLAVLGTCGGFLAPILASTGSGNHVALFSYYALLNAGVLALAWRRTWRELNVLGFLFTFVIGGLWGARYYRPELFASVEPFLLLFFLMYLAVPIGYALRRRAEQADGKAGAYVDATLVFGTPLVAFGLQLRLAGGFEYGAAFSAVALGALYLGLAHLLWRRAGQSLRLLVEAYYALGVVFATLAIPLAFDGRWTAAAWALEAAAVLWIGVRQRRVLARAFAILLQLGAGAAFLLDLPAAGALPLLDAQFLGCALIALAGLFSAAWLDHHAALLDEQESAAARVLLVWGLGWWVAGGWLQAGHHLHGLAANNAFLLYLAASAAALAGVARRAAWPQGGGASLWIGPATALGALGLLAFSIDNPLAAFGWLAWPAALGAHLFALRLHEAAYPRIAPWLHALGAWVLALVGGLAAARGIGPLVGGASAWALLGAALVPGALIAVLASLRTARWPFGPWRHAYLVRGGAPLAVFLLAWSQFANWTHAGHADPLPYLPLLNPLELGLIAAVLLPAWWLAGARRAGLGANASWPAAVPALFALLTFALANGVLLRALHHFAGVPWDLGAQLDSRLVQAALSLFWTLIALGVMLLATRRAWRTPWLAGAALMGVVVVKLFLVDLSNIGGVERIVSFIGVGVLMLVIGWFAPVPPRIPEKA</sequence>
<feature type="transmembrane region" description="Helical" evidence="2">
    <location>
        <begin position="353"/>
        <end position="374"/>
    </location>
</feature>
<feature type="transmembrane region" description="Helical" evidence="2">
    <location>
        <begin position="838"/>
        <end position="856"/>
    </location>
</feature>
<feature type="transmembrane region" description="Helical" evidence="2">
    <location>
        <begin position="6"/>
        <end position="24"/>
    </location>
</feature>
<feature type="transmembrane region" description="Helical" evidence="2">
    <location>
        <begin position="636"/>
        <end position="655"/>
    </location>
</feature>
<dbReference type="Pfam" id="PF10101">
    <property type="entry name" value="DUF2339"/>
    <property type="match status" value="1"/>
</dbReference>
<comment type="caution">
    <text evidence="3">The sequence shown here is derived from an EMBL/GenBank/DDBJ whole genome shotgun (WGS) entry which is preliminary data.</text>
</comment>
<feature type="transmembrane region" description="Helical" evidence="2">
    <location>
        <begin position="736"/>
        <end position="756"/>
    </location>
</feature>
<evidence type="ECO:0000256" key="1">
    <source>
        <dbReference type="SAM" id="MobiDB-lite"/>
    </source>
</evidence>
<reference evidence="3 4" key="1">
    <citation type="submission" date="2019-04" db="EMBL/GenBank/DDBJ databases">
        <title>Azoarcus nasutitermitis sp. nov. isolated from termite nest.</title>
        <authorList>
            <person name="Lin S.-Y."/>
            <person name="Hameed A."/>
            <person name="Hsu Y.-H."/>
            <person name="Young C.-C."/>
        </authorList>
    </citation>
    <scope>NUCLEOTIDE SEQUENCE [LARGE SCALE GENOMIC DNA]</scope>
    <source>
        <strain evidence="3 4">CC-YHH838</strain>
    </source>
</reference>
<feature type="transmembrane region" description="Helical" evidence="2">
    <location>
        <begin position="244"/>
        <end position="261"/>
    </location>
</feature>
<feature type="transmembrane region" description="Helical" evidence="2">
    <location>
        <begin position="607"/>
        <end position="624"/>
    </location>
</feature>
<dbReference type="InterPro" id="IPR019286">
    <property type="entry name" value="DUF2339_TM"/>
</dbReference>
<feature type="transmembrane region" description="Helical" evidence="2">
    <location>
        <begin position="464"/>
        <end position="484"/>
    </location>
</feature>
<keyword evidence="2" id="KW-0812">Transmembrane</keyword>
<feature type="transmembrane region" description="Helical" evidence="2">
    <location>
        <begin position="166"/>
        <end position="183"/>
    </location>
</feature>
<feature type="region of interest" description="Disordered" evidence="1">
    <location>
        <begin position="47"/>
        <end position="115"/>
    </location>
</feature>
<evidence type="ECO:0000313" key="4">
    <source>
        <dbReference type="Proteomes" id="UP000308430"/>
    </source>
</evidence>
<accession>A0A4S4B6I0</accession>
<keyword evidence="4" id="KW-1185">Reference proteome</keyword>
<feature type="transmembrane region" description="Helical" evidence="2">
    <location>
        <begin position="521"/>
        <end position="540"/>
    </location>
</feature>
<feature type="transmembrane region" description="Helical" evidence="2">
    <location>
        <begin position="413"/>
        <end position="431"/>
    </location>
</feature>
<feature type="transmembrane region" description="Helical" evidence="2">
    <location>
        <begin position="768"/>
        <end position="790"/>
    </location>
</feature>
<feature type="transmembrane region" description="Helical" evidence="2">
    <location>
        <begin position="490"/>
        <end position="509"/>
    </location>
</feature>
<dbReference type="OrthoDB" id="207428at2"/>
<feature type="transmembrane region" description="Helical" evidence="2">
    <location>
        <begin position="667"/>
        <end position="687"/>
    </location>
</feature>
<feature type="transmembrane region" description="Helical" evidence="2">
    <location>
        <begin position="546"/>
        <end position="569"/>
    </location>
</feature>
<feature type="transmembrane region" description="Helical" evidence="2">
    <location>
        <begin position="135"/>
        <end position="154"/>
    </location>
</feature>
<dbReference type="PANTHER" id="PTHR38434">
    <property type="entry name" value="BLL2549 PROTEIN"/>
    <property type="match status" value="1"/>
</dbReference>
<dbReference type="EMBL" id="SSOC01000002">
    <property type="protein sequence ID" value="THF66567.1"/>
    <property type="molecule type" value="Genomic_DNA"/>
</dbReference>
<feature type="transmembrane region" description="Helical" evidence="2">
    <location>
        <begin position="267"/>
        <end position="285"/>
    </location>
</feature>
<feature type="transmembrane region" description="Helical" evidence="2">
    <location>
        <begin position="437"/>
        <end position="452"/>
    </location>
</feature>
<keyword evidence="2" id="KW-0472">Membrane</keyword>
<evidence type="ECO:0000256" key="2">
    <source>
        <dbReference type="SAM" id="Phobius"/>
    </source>
</evidence>
<evidence type="ECO:0000313" key="3">
    <source>
        <dbReference type="EMBL" id="THF66567.1"/>
    </source>
</evidence>
<dbReference type="AlphaFoldDB" id="A0A4S4B6I0"/>
<proteinExistence type="predicted"/>
<dbReference type="PANTHER" id="PTHR38434:SF1">
    <property type="entry name" value="BLL2549 PROTEIN"/>
    <property type="match status" value="1"/>
</dbReference>
<protein>
    <submittedName>
        <fullName evidence="3">DUF2339 domain-containing protein</fullName>
    </submittedName>
</protein>
<name>A0A4S4B6I0_9RHOO</name>
<organism evidence="3 4">
    <name type="scientific">Pseudothauera nasutitermitis</name>
    <dbReference type="NCBI Taxonomy" id="2565930"/>
    <lineage>
        <taxon>Bacteria</taxon>
        <taxon>Pseudomonadati</taxon>
        <taxon>Pseudomonadota</taxon>
        <taxon>Betaproteobacteria</taxon>
        <taxon>Rhodocyclales</taxon>
        <taxon>Zoogloeaceae</taxon>
        <taxon>Pseudothauera</taxon>
    </lineage>
</organism>
<dbReference type="PIRSF" id="PIRSF035905">
    <property type="entry name" value="UCP035905_mp"/>
    <property type="match status" value="1"/>
</dbReference>
<feature type="transmembrane region" description="Helical" evidence="2">
    <location>
        <begin position="699"/>
        <end position="716"/>
    </location>
</feature>